<dbReference type="AlphaFoldDB" id="A0A371GY11"/>
<feature type="non-terminal residue" evidence="2">
    <location>
        <position position="1"/>
    </location>
</feature>
<reference evidence="2" key="1">
    <citation type="submission" date="2018-05" db="EMBL/GenBank/DDBJ databases">
        <title>Draft genome of Mucuna pruriens seed.</title>
        <authorList>
            <person name="Nnadi N.E."/>
            <person name="Vos R."/>
            <person name="Hasami M.H."/>
            <person name="Devisetty U.K."/>
            <person name="Aguiy J.C."/>
        </authorList>
    </citation>
    <scope>NUCLEOTIDE SEQUENCE [LARGE SCALE GENOMIC DNA]</scope>
    <source>
        <strain evidence="2">JCA_2017</strain>
    </source>
</reference>
<comment type="caution">
    <text evidence="2">The sequence shown here is derived from an EMBL/GenBank/DDBJ whole genome shotgun (WGS) entry which is preliminary data.</text>
</comment>
<proteinExistence type="predicted"/>
<evidence type="ECO:0000313" key="2">
    <source>
        <dbReference type="EMBL" id="RDX95425.1"/>
    </source>
</evidence>
<feature type="region of interest" description="Disordered" evidence="1">
    <location>
        <begin position="61"/>
        <end position="102"/>
    </location>
</feature>
<dbReference type="EMBL" id="QJKJ01004133">
    <property type="protein sequence ID" value="RDX95425.1"/>
    <property type="molecule type" value="Genomic_DNA"/>
</dbReference>
<keyword evidence="3" id="KW-1185">Reference proteome</keyword>
<sequence>MGGIPYSCAGVPTLHKQATRIWSEEWCEFHWTHGHTTKDYRTLLIHQDHLGCFIQIKNERPKLNRQKNQNKEVDRDNAPMPPTIAPSTPYSEAALSVERQRQ</sequence>
<evidence type="ECO:0000256" key="1">
    <source>
        <dbReference type="SAM" id="MobiDB-lite"/>
    </source>
</evidence>
<protein>
    <submittedName>
        <fullName evidence="2">Uncharacterized protein</fullName>
    </submittedName>
</protein>
<dbReference type="Proteomes" id="UP000257109">
    <property type="component" value="Unassembled WGS sequence"/>
</dbReference>
<dbReference type="OrthoDB" id="1194593at2759"/>
<organism evidence="2 3">
    <name type="scientific">Mucuna pruriens</name>
    <name type="common">Velvet bean</name>
    <name type="synonym">Dolichos pruriens</name>
    <dbReference type="NCBI Taxonomy" id="157652"/>
    <lineage>
        <taxon>Eukaryota</taxon>
        <taxon>Viridiplantae</taxon>
        <taxon>Streptophyta</taxon>
        <taxon>Embryophyta</taxon>
        <taxon>Tracheophyta</taxon>
        <taxon>Spermatophyta</taxon>
        <taxon>Magnoliopsida</taxon>
        <taxon>eudicotyledons</taxon>
        <taxon>Gunneridae</taxon>
        <taxon>Pentapetalae</taxon>
        <taxon>rosids</taxon>
        <taxon>fabids</taxon>
        <taxon>Fabales</taxon>
        <taxon>Fabaceae</taxon>
        <taxon>Papilionoideae</taxon>
        <taxon>50 kb inversion clade</taxon>
        <taxon>NPAAA clade</taxon>
        <taxon>indigoferoid/millettioid clade</taxon>
        <taxon>Phaseoleae</taxon>
        <taxon>Mucuna</taxon>
    </lineage>
</organism>
<accession>A0A371GY11</accession>
<gene>
    <name evidence="2" type="ORF">CR513_22054</name>
</gene>
<name>A0A371GY11_MUCPR</name>
<evidence type="ECO:0000313" key="3">
    <source>
        <dbReference type="Proteomes" id="UP000257109"/>
    </source>
</evidence>